<dbReference type="PANTHER" id="PTHR10704:SF44">
    <property type="entry name" value="LD35051P-RELATED"/>
    <property type="match status" value="1"/>
</dbReference>
<accession>A0A9E8ZC13</accession>
<dbReference type="RefSeq" id="WP_268608788.1">
    <property type="nucleotide sequence ID" value="NZ_CP113797.1"/>
</dbReference>
<dbReference type="GO" id="GO:0006790">
    <property type="term" value="P:sulfur compound metabolic process"/>
    <property type="evidence" value="ECO:0007669"/>
    <property type="project" value="TreeGrafter"/>
</dbReference>
<evidence type="ECO:0000313" key="2">
    <source>
        <dbReference type="EMBL" id="WAL59159.1"/>
    </source>
</evidence>
<name>A0A9E8ZC13_9CYAN</name>
<dbReference type="KEGG" id="tsin:OXH18_18555"/>
<dbReference type="Gene3D" id="3.40.50.300">
    <property type="entry name" value="P-loop containing nucleotide triphosphate hydrolases"/>
    <property type="match status" value="1"/>
</dbReference>
<evidence type="ECO:0000313" key="3">
    <source>
        <dbReference type="Proteomes" id="UP001163152"/>
    </source>
</evidence>
<dbReference type="GO" id="GO:0006044">
    <property type="term" value="P:N-acetylglucosamine metabolic process"/>
    <property type="evidence" value="ECO:0007669"/>
    <property type="project" value="TreeGrafter"/>
</dbReference>
<dbReference type="InterPro" id="IPR027417">
    <property type="entry name" value="P-loop_NTPase"/>
</dbReference>
<protein>
    <submittedName>
        <fullName evidence="2">Sulfotransferase</fullName>
    </submittedName>
</protein>
<dbReference type="PANTHER" id="PTHR10704">
    <property type="entry name" value="CARBOHYDRATE SULFOTRANSFERASE"/>
    <property type="match status" value="1"/>
</dbReference>
<gene>
    <name evidence="2" type="ORF">OXH18_18555</name>
</gene>
<dbReference type="Proteomes" id="UP001163152">
    <property type="component" value="Chromosome"/>
</dbReference>
<reference evidence="2" key="1">
    <citation type="submission" date="2022-12" db="EMBL/GenBank/DDBJ databases">
        <title>Polyphasic identification of a Novel Hot-Spring Cyanobacterium Ocullathermofonsia sinensis gen nov. sp. nov. and Genomic Insights on its Adaptations to the Thermal Habitat.</title>
        <authorList>
            <person name="Daroch M."/>
            <person name="Tang J."/>
            <person name="Jiang Y."/>
        </authorList>
    </citation>
    <scope>NUCLEOTIDE SEQUENCE</scope>
    <source>
        <strain evidence="2">PKUAC-SCTA174</strain>
    </source>
</reference>
<dbReference type="EMBL" id="CP113797">
    <property type="protein sequence ID" value="WAL59159.1"/>
    <property type="molecule type" value="Genomic_DNA"/>
</dbReference>
<dbReference type="InterPro" id="IPR000863">
    <property type="entry name" value="Sulfotransferase_dom"/>
</dbReference>
<dbReference type="SUPFAM" id="SSF52540">
    <property type="entry name" value="P-loop containing nucleoside triphosphate hydrolases"/>
    <property type="match status" value="1"/>
</dbReference>
<dbReference type="GO" id="GO:0001517">
    <property type="term" value="F:N-acetylglucosamine 6-O-sulfotransferase activity"/>
    <property type="evidence" value="ECO:0007669"/>
    <property type="project" value="TreeGrafter"/>
</dbReference>
<dbReference type="Pfam" id="PF00685">
    <property type="entry name" value="Sulfotransfer_1"/>
    <property type="match status" value="1"/>
</dbReference>
<keyword evidence="3" id="KW-1185">Reference proteome</keyword>
<proteinExistence type="predicted"/>
<dbReference type="InterPro" id="IPR051135">
    <property type="entry name" value="Gal/GlcNAc/GalNAc_ST"/>
</dbReference>
<feature type="domain" description="Sulfotransferase" evidence="1">
    <location>
        <begin position="10"/>
        <end position="258"/>
    </location>
</feature>
<dbReference type="AlphaFoldDB" id="A0A9E8ZC13"/>
<organism evidence="2 3">
    <name type="scientific">Thermocoleostomius sinensis A174</name>
    <dbReference type="NCBI Taxonomy" id="2016057"/>
    <lineage>
        <taxon>Bacteria</taxon>
        <taxon>Bacillati</taxon>
        <taxon>Cyanobacteriota</taxon>
        <taxon>Cyanophyceae</taxon>
        <taxon>Oculatellales</taxon>
        <taxon>Oculatellaceae</taxon>
        <taxon>Thermocoleostomius</taxon>
    </lineage>
</organism>
<evidence type="ECO:0000259" key="1">
    <source>
        <dbReference type="Pfam" id="PF00685"/>
    </source>
</evidence>
<sequence length="310" mass="35638">MNSKINLIYLASIGRSGSTLLESMLGAHSQIATCGEIHIWPHEIAQGGVRPCSCGRSVLDCPFWIEMQQRLDPRRQLDPPIHFFRERHNAGKTIRWSRLQDFSKNPVSPQTAAQIEQFGRNNQAVFQAFLDLIQDQIGRDIHWVVDSSKDPYRLLWLVRSNLFNIKVLHVVKNPRAFIYSVTKNFQASSLKQLRVTAKQSVKWSIENYLISQVAQHHLATSDYYLVNYEKLATAPTETFESICQMIGCEFEAQAVTNFRQGSVHTIAGNPMRYETRGISLDERWKTLLPATNRRITELLTQINRSVYGYR</sequence>